<dbReference type="EMBL" id="LQRT01000004">
    <property type="protein sequence ID" value="KZS41585.1"/>
    <property type="molecule type" value="Genomic_DNA"/>
</dbReference>
<evidence type="ECO:0000313" key="2">
    <source>
        <dbReference type="Proteomes" id="UP000076715"/>
    </source>
</evidence>
<dbReference type="OrthoDB" id="1161221at2"/>
<organism evidence="1 2">
    <name type="scientific">Aquimarina aggregata</name>
    <dbReference type="NCBI Taxonomy" id="1642818"/>
    <lineage>
        <taxon>Bacteria</taxon>
        <taxon>Pseudomonadati</taxon>
        <taxon>Bacteroidota</taxon>
        <taxon>Flavobacteriia</taxon>
        <taxon>Flavobacteriales</taxon>
        <taxon>Flavobacteriaceae</taxon>
        <taxon>Aquimarina</taxon>
    </lineage>
</organism>
<name>A0A163BNG6_9FLAO</name>
<gene>
    <name evidence="1" type="ORF">AWE51_21515</name>
</gene>
<dbReference type="AlphaFoldDB" id="A0A163BNG6"/>
<dbReference type="STRING" id="1642818.AWE51_21515"/>
<reference evidence="1 2" key="1">
    <citation type="submission" date="2016-01" db="EMBL/GenBank/DDBJ databases">
        <title>The draft genome sequence of Aquimarina sp. RZW4-3-2.</title>
        <authorList>
            <person name="Wang Y."/>
        </authorList>
    </citation>
    <scope>NUCLEOTIDE SEQUENCE [LARGE SCALE GENOMIC DNA]</scope>
    <source>
        <strain evidence="1 2">RZW4-3-2</strain>
    </source>
</reference>
<proteinExistence type="predicted"/>
<comment type="caution">
    <text evidence="1">The sequence shown here is derived from an EMBL/GenBank/DDBJ whole genome shotgun (WGS) entry which is preliminary data.</text>
</comment>
<protein>
    <submittedName>
        <fullName evidence="1">Uncharacterized protein</fullName>
    </submittedName>
</protein>
<evidence type="ECO:0000313" key="1">
    <source>
        <dbReference type="EMBL" id="KZS41585.1"/>
    </source>
</evidence>
<dbReference type="Proteomes" id="UP000076715">
    <property type="component" value="Unassembled WGS sequence"/>
</dbReference>
<keyword evidence="2" id="KW-1185">Reference proteome</keyword>
<sequence>MSFNKLESSNCLFLICPTDHIEIILRQTCSTNAFFYTALGANFRWDIDTQKNLITLIENQKVAQIVFVTKYTNMFYKEILEPEIEPFFHVSETFLQLDKTLPDYLLNQSHPILRTMLLASRHLQTQQKYMLETAILGKVLKHNEVTTQSFVYHPNNQIFYPPKIIENKVLSHGQISLN</sequence>
<accession>A0A163BNG6</accession>
<dbReference type="RefSeq" id="WP_066311950.1">
    <property type="nucleotide sequence ID" value="NZ_LQRT01000004.1"/>
</dbReference>